<keyword evidence="1" id="KW-0472">Membrane</keyword>
<gene>
    <name evidence="2" type="ORF">BJ875DRAFT_390158</name>
</gene>
<evidence type="ECO:0000313" key="3">
    <source>
        <dbReference type="Proteomes" id="UP000824998"/>
    </source>
</evidence>
<keyword evidence="1" id="KW-1133">Transmembrane helix</keyword>
<dbReference type="AlphaFoldDB" id="A0A9P7Y7B1"/>
<dbReference type="OrthoDB" id="3544487at2759"/>
<sequence length="51" mass="5688">FILSKIIFNLSLILSSYVALLGLIFTNNTFLALSLILAKRISKLDIPSSYK</sequence>
<dbReference type="EMBL" id="MU252088">
    <property type="protein sequence ID" value="KAG9228086.1"/>
    <property type="molecule type" value="Genomic_DNA"/>
</dbReference>
<keyword evidence="3" id="KW-1185">Reference proteome</keyword>
<feature type="transmembrane region" description="Helical" evidence="1">
    <location>
        <begin position="6"/>
        <end position="38"/>
    </location>
</feature>
<proteinExistence type="predicted"/>
<comment type="caution">
    <text evidence="2">The sequence shown here is derived from an EMBL/GenBank/DDBJ whole genome shotgun (WGS) entry which is preliminary data.</text>
</comment>
<feature type="non-terminal residue" evidence="2">
    <location>
        <position position="1"/>
    </location>
</feature>
<keyword evidence="1" id="KW-0812">Transmembrane</keyword>
<evidence type="ECO:0000256" key="1">
    <source>
        <dbReference type="SAM" id="Phobius"/>
    </source>
</evidence>
<dbReference type="InterPro" id="IPR021842">
    <property type="entry name" value="DUF3435"/>
</dbReference>
<protein>
    <submittedName>
        <fullName evidence="2">Uncharacterized protein</fullName>
    </submittedName>
</protein>
<accession>A0A9P7Y7B1</accession>
<dbReference type="Proteomes" id="UP000824998">
    <property type="component" value="Unassembled WGS sequence"/>
</dbReference>
<name>A0A9P7Y7B1_9HELO</name>
<reference evidence="2" key="1">
    <citation type="journal article" date="2021" name="IMA Fungus">
        <title>Genomic characterization of three marine fungi, including Emericellopsis atlantica sp. nov. with signatures of a generalist lifestyle and marine biomass degradation.</title>
        <authorList>
            <person name="Hagestad O.C."/>
            <person name="Hou L."/>
            <person name="Andersen J.H."/>
            <person name="Hansen E.H."/>
            <person name="Altermark B."/>
            <person name="Li C."/>
            <person name="Kuhnert E."/>
            <person name="Cox R.J."/>
            <person name="Crous P.W."/>
            <person name="Spatafora J.W."/>
            <person name="Lail K."/>
            <person name="Amirebrahimi M."/>
            <person name="Lipzen A."/>
            <person name="Pangilinan J."/>
            <person name="Andreopoulos W."/>
            <person name="Hayes R.D."/>
            <person name="Ng V."/>
            <person name="Grigoriev I.V."/>
            <person name="Jackson S.A."/>
            <person name="Sutton T.D.S."/>
            <person name="Dobson A.D.W."/>
            <person name="Rama T."/>
        </authorList>
    </citation>
    <scope>NUCLEOTIDE SEQUENCE</scope>
    <source>
        <strain evidence="2">TRa018bII</strain>
    </source>
</reference>
<organism evidence="2 3">
    <name type="scientific">Amylocarpus encephaloides</name>
    <dbReference type="NCBI Taxonomy" id="45428"/>
    <lineage>
        <taxon>Eukaryota</taxon>
        <taxon>Fungi</taxon>
        <taxon>Dikarya</taxon>
        <taxon>Ascomycota</taxon>
        <taxon>Pezizomycotina</taxon>
        <taxon>Leotiomycetes</taxon>
        <taxon>Helotiales</taxon>
        <taxon>Helotiales incertae sedis</taxon>
        <taxon>Amylocarpus</taxon>
    </lineage>
</organism>
<evidence type="ECO:0000313" key="2">
    <source>
        <dbReference type="EMBL" id="KAG9228086.1"/>
    </source>
</evidence>
<dbReference type="Pfam" id="PF11917">
    <property type="entry name" value="DUF3435"/>
    <property type="match status" value="1"/>
</dbReference>